<organism evidence="1 2">
    <name type="scientific">Clonorchis sinensis</name>
    <name type="common">Chinese liver fluke</name>
    <dbReference type="NCBI Taxonomy" id="79923"/>
    <lineage>
        <taxon>Eukaryota</taxon>
        <taxon>Metazoa</taxon>
        <taxon>Spiralia</taxon>
        <taxon>Lophotrochozoa</taxon>
        <taxon>Platyhelminthes</taxon>
        <taxon>Trematoda</taxon>
        <taxon>Digenea</taxon>
        <taxon>Opisthorchiida</taxon>
        <taxon>Opisthorchiata</taxon>
        <taxon>Opisthorchiidae</taxon>
        <taxon>Clonorchis</taxon>
    </lineage>
</organism>
<dbReference type="Proteomes" id="UP000286415">
    <property type="component" value="Unassembled WGS sequence"/>
</dbReference>
<sequence>MKIAWQKSPRSSTPVVGAAEQTADKITICVPMKPLYARFPSFPQLCVPLEPKLHEIYTPIWFSRQTHLNPSFMIFFLNAKSMRTNPMRDLPVTGYSVTPYPTGICERTHRDGARLTMLALPPVVTFQFPVDTALMRIAPPVAL</sequence>
<comment type="caution">
    <text evidence="1">The sequence shown here is derived from an EMBL/GenBank/DDBJ whole genome shotgun (WGS) entry which is preliminary data.</text>
</comment>
<protein>
    <submittedName>
        <fullName evidence="1">Uncharacterized protein</fullName>
    </submittedName>
</protein>
<reference evidence="1 2" key="1">
    <citation type="journal article" date="2018" name="Biotechnol. Adv.">
        <title>Improved genomic resources and new bioinformatic workflow for the carcinogenic parasite Clonorchis sinensis: Biotechnological implications.</title>
        <authorList>
            <person name="Wang D."/>
            <person name="Korhonen P.K."/>
            <person name="Gasser R.B."/>
            <person name="Young N.D."/>
        </authorList>
    </citation>
    <scope>NUCLEOTIDE SEQUENCE [LARGE SCALE GENOMIC DNA]</scope>
    <source>
        <strain evidence="1">Cs-k2</strain>
    </source>
</reference>
<dbReference type="InParanoid" id="A0A419PU88"/>
<evidence type="ECO:0000313" key="1">
    <source>
        <dbReference type="EMBL" id="KAG5452225.1"/>
    </source>
</evidence>
<name>A0A419PU88_CLOSI</name>
<evidence type="ECO:0000313" key="2">
    <source>
        <dbReference type="Proteomes" id="UP000286415"/>
    </source>
</evidence>
<gene>
    <name evidence="1" type="ORF">CSKR_114344</name>
</gene>
<accession>A0A419PU88</accession>
<dbReference type="AlphaFoldDB" id="A0A419PU88"/>
<reference evidence="1 2" key="2">
    <citation type="journal article" date="2021" name="Genomics">
        <title>High-quality reference genome for Clonorchis sinensis.</title>
        <authorList>
            <person name="Young N.D."/>
            <person name="Stroehlein A.J."/>
            <person name="Kinkar L."/>
            <person name="Wang T."/>
            <person name="Sohn W.M."/>
            <person name="Chang B.C.H."/>
            <person name="Kaur P."/>
            <person name="Weisz D."/>
            <person name="Dudchenko O."/>
            <person name="Aiden E.L."/>
            <person name="Korhonen P.K."/>
            <person name="Gasser R.B."/>
        </authorList>
    </citation>
    <scope>NUCLEOTIDE SEQUENCE [LARGE SCALE GENOMIC DNA]</scope>
    <source>
        <strain evidence="1">Cs-k2</strain>
    </source>
</reference>
<proteinExistence type="predicted"/>
<dbReference type="EMBL" id="NIRI02000042">
    <property type="protein sequence ID" value="KAG5452225.1"/>
    <property type="molecule type" value="Genomic_DNA"/>
</dbReference>
<keyword evidence="2" id="KW-1185">Reference proteome</keyword>